<dbReference type="EMBL" id="WFLM01000004">
    <property type="protein sequence ID" value="KAB8037768.1"/>
    <property type="molecule type" value="Genomic_DNA"/>
</dbReference>
<dbReference type="InterPro" id="IPR001087">
    <property type="entry name" value="GDSL"/>
</dbReference>
<reference evidence="4 5" key="1">
    <citation type="submission" date="2019-10" db="EMBL/GenBank/DDBJ databases">
        <title>New species of Slilvanegrellaceae.</title>
        <authorList>
            <person name="Pitt A."/>
            <person name="Hahn M.W."/>
        </authorList>
    </citation>
    <scope>NUCLEOTIDE SEQUENCE [LARGE SCALE GENOMIC DNA]</scope>
    <source>
        <strain evidence="4 5">SP-Ram-0.45-NSY-1</strain>
    </source>
</reference>
<dbReference type="Gene3D" id="3.40.50.1110">
    <property type="entry name" value="SGNH hydrolase"/>
    <property type="match status" value="1"/>
</dbReference>
<evidence type="ECO:0000256" key="1">
    <source>
        <dbReference type="ARBA" id="ARBA00022801"/>
    </source>
</evidence>
<dbReference type="GO" id="GO:0016788">
    <property type="term" value="F:hydrolase activity, acting on ester bonds"/>
    <property type="evidence" value="ECO:0007669"/>
    <property type="project" value="InterPro"/>
</dbReference>
<feature type="coiled-coil region" evidence="2">
    <location>
        <begin position="440"/>
        <end position="467"/>
    </location>
</feature>
<evidence type="ECO:0000256" key="2">
    <source>
        <dbReference type="SAM" id="Coils"/>
    </source>
</evidence>
<dbReference type="InterPro" id="IPR036514">
    <property type="entry name" value="SGNH_hydro_sf"/>
</dbReference>
<dbReference type="PANTHER" id="PTHR45648:SF22">
    <property type="entry name" value="GDSL LIPASE_ACYLHYDROLASE FAMILY PROTEIN (AFU_ORTHOLOGUE AFUA_4G14700)"/>
    <property type="match status" value="1"/>
</dbReference>
<dbReference type="OrthoDB" id="7164617at2"/>
<gene>
    <name evidence="4" type="ORF">GCL60_11380</name>
</gene>
<evidence type="ECO:0000256" key="3">
    <source>
        <dbReference type="SAM" id="SignalP"/>
    </source>
</evidence>
<keyword evidence="1" id="KW-0378">Hydrolase</keyword>
<keyword evidence="2" id="KW-0175">Coiled coil</keyword>
<keyword evidence="3" id="KW-0732">Signal</keyword>
<dbReference type="RefSeq" id="WP_153420845.1">
    <property type="nucleotide sequence ID" value="NZ_WFLM01000004.1"/>
</dbReference>
<evidence type="ECO:0000313" key="5">
    <source>
        <dbReference type="Proteomes" id="UP000437748"/>
    </source>
</evidence>
<name>A0A6N6VRY6_9BACT</name>
<dbReference type="InterPro" id="IPR051058">
    <property type="entry name" value="GDSL_Est/Lipase"/>
</dbReference>
<feature type="signal peptide" evidence="3">
    <location>
        <begin position="1"/>
        <end position="32"/>
    </location>
</feature>
<dbReference type="Proteomes" id="UP000437748">
    <property type="component" value="Unassembled WGS sequence"/>
</dbReference>
<dbReference type="Pfam" id="PF00657">
    <property type="entry name" value="Lipase_GDSL"/>
    <property type="match status" value="1"/>
</dbReference>
<dbReference type="AlphaFoldDB" id="A0A6N6VRY6"/>
<feature type="chain" id="PRO_5027118155" description="SGNH hydrolase-type esterase domain-containing protein" evidence="3">
    <location>
        <begin position="33"/>
        <end position="563"/>
    </location>
</feature>
<keyword evidence="5" id="KW-1185">Reference proteome</keyword>
<organism evidence="4 5">
    <name type="scientific">Silvanigrella paludirubra</name>
    <dbReference type="NCBI Taxonomy" id="2499159"/>
    <lineage>
        <taxon>Bacteria</taxon>
        <taxon>Pseudomonadati</taxon>
        <taxon>Bdellovibrionota</taxon>
        <taxon>Oligoflexia</taxon>
        <taxon>Silvanigrellales</taxon>
        <taxon>Silvanigrellaceae</taxon>
        <taxon>Silvanigrella</taxon>
    </lineage>
</organism>
<sequence length="563" mass="64354">MLYHFSTFYNSKKTLRSFVCASLVLYSTNAFGYSANAKITFHNNTNNSALLELKQFPNFDVGCNGNKNRMSLIVIKANTSQDVCVRYSDIYKSNLGKFNLKILTGIGLFAKPERIINGKEIKLDAKFLETAQKNLFFNVKYAIENSGNPYELSVQIDNKDIYVLGDSTSDSGALYGILNDLKTQSFIQNYYPYSIPEINLSPLSSEKTLVSSQNYIEIFTKSITGKELTPGWNLDLLVLRSKNKGSNYSISGAKAIKGTKSLFALYGFEDYVEYGMDRFSLTEQVNSLKMDHPKIGIDDIVIISVGGNDVLSSIYSENTDNIDKAIESINANLNTLYLKGVRSFIVSNVPDFKKTPLFYNTSYQHKNQNYSIMFNEKLKDKIYEFKQNRPDVIIKIFDLYKAVNDSIDRTISKKYISIVNKIVSEKNKDKISKLRENISEDEMKDIISELKKDMDDVLEEKKHLKEYYRETIIKNYCLENIFTLDNSKMNKFLSENIFQIPNENFQLNDLLNVSLKSGDLFKYKEDCNSSNQDNYFYIDALHGGKEANSEVAKLMASGFYFID</sequence>
<dbReference type="SUPFAM" id="SSF52266">
    <property type="entry name" value="SGNH hydrolase"/>
    <property type="match status" value="1"/>
</dbReference>
<comment type="caution">
    <text evidence="4">The sequence shown here is derived from an EMBL/GenBank/DDBJ whole genome shotgun (WGS) entry which is preliminary data.</text>
</comment>
<proteinExistence type="predicted"/>
<accession>A0A6N6VRY6</accession>
<protein>
    <recommendedName>
        <fullName evidence="6">SGNH hydrolase-type esterase domain-containing protein</fullName>
    </recommendedName>
</protein>
<evidence type="ECO:0000313" key="4">
    <source>
        <dbReference type="EMBL" id="KAB8037768.1"/>
    </source>
</evidence>
<evidence type="ECO:0008006" key="6">
    <source>
        <dbReference type="Google" id="ProtNLM"/>
    </source>
</evidence>
<dbReference type="PANTHER" id="PTHR45648">
    <property type="entry name" value="GDSL LIPASE/ACYLHYDROLASE FAMILY PROTEIN (AFU_ORTHOLOGUE AFUA_4G14700)"/>
    <property type="match status" value="1"/>
</dbReference>